<dbReference type="InterPro" id="IPR019734">
    <property type="entry name" value="TPR_rpt"/>
</dbReference>
<dbReference type="CDD" id="cd15831">
    <property type="entry name" value="BTAD"/>
    <property type="match status" value="1"/>
</dbReference>
<protein>
    <submittedName>
        <fullName evidence="9">DNA-binding SARP family transcriptional activator/DNA-binding XRE family transcriptional regulator</fullName>
    </submittedName>
</protein>
<dbReference type="Pfam" id="PF13424">
    <property type="entry name" value="TPR_12"/>
    <property type="match status" value="1"/>
</dbReference>
<keyword evidence="5" id="KW-0802">TPR repeat</keyword>
<dbReference type="Gene3D" id="3.40.50.300">
    <property type="entry name" value="P-loop containing nucleotide triphosphate hydrolases"/>
    <property type="match status" value="1"/>
</dbReference>
<dbReference type="SUPFAM" id="SSF52540">
    <property type="entry name" value="P-loop containing nucleoside triphosphate hydrolases"/>
    <property type="match status" value="1"/>
</dbReference>
<dbReference type="PANTHER" id="PTHR35807:SF1">
    <property type="entry name" value="TRANSCRIPTIONAL REGULATOR REDD"/>
    <property type="match status" value="1"/>
</dbReference>
<proteinExistence type="inferred from homology"/>
<dbReference type="InterPro" id="IPR001387">
    <property type="entry name" value="Cro/C1-type_HTH"/>
</dbReference>
<reference evidence="9 10" key="1">
    <citation type="submission" date="2021-03" db="EMBL/GenBank/DDBJ databases">
        <title>Sequencing the genomes of 1000 actinobacteria strains.</title>
        <authorList>
            <person name="Klenk H.-P."/>
        </authorList>
    </citation>
    <scope>NUCLEOTIDE SEQUENCE [LARGE SCALE GENOMIC DNA]</scope>
    <source>
        <strain evidence="9 10">DSM 45510</strain>
    </source>
</reference>
<dbReference type="SMART" id="SM01043">
    <property type="entry name" value="BTAD"/>
    <property type="match status" value="1"/>
</dbReference>
<dbReference type="SMART" id="SM00028">
    <property type="entry name" value="TPR"/>
    <property type="match status" value="4"/>
</dbReference>
<dbReference type="Pfam" id="PF00931">
    <property type="entry name" value="NB-ARC"/>
    <property type="match status" value="1"/>
</dbReference>
<feature type="domain" description="HTH cro/C1-type" evidence="7">
    <location>
        <begin position="9"/>
        <end position="64"/>
    </location>
</feature>
<dbReference type="PANTHER" id="PTHR35807">
    <property type="entry name" value="TRANSCRIPTIONAL REGULATOR REDD-RELATED"/>
    <property type="match status" value="1"/>
</dbReference>
<dbReference type="InterPro" id="IPR002182">
    <property type="entry name" value="NB-ARC"/>
</dbReference>
<dbReference type="InterPro" id="IPR005158">
    <property type="entry name" value="BTAD"/>
</dbReference>
<dbReference type="PROSITE" id="PS50943">
    <property type="entry name" value="HTH_CROC1"/>
    <property type="match status" value="1"/>
</dbReference>
<dbReference type="Pfam" id="PF00486">
    <property type="entry name" value="Trans_reg_C"/>
    <property type="match status" value="1"/>
</dbReference>
<name>A0ABS4PTP4_9PSEU</name>
<dbReference type="PROSITE" id="PS51755">
    <property type="entry name" value="OMPR_PHOB"/>
    <property type="match status" value="1"/>
</dbReference>
<evidence type="ECO:0000313" key="10">
    <source>
        <dbReference type="Proteomes" id="UP000741013"/>
    </source>
</evidence>
<evidence type="ECO:0000256" key="3">
    <source>
        <dbReference type="ARBA" id="ARBA00023125"/>
    </source>
</evidence>
<dbReference type="SUPFAM" id="SSF46894">
    <property type="entry name" value="C-terminal effector domain of the bipartite response regulators"/>
    <property type="match status" value="1"/>
</dbReference>
<dbReference type="EMBL" id="JAGGMS010000001">
    <property type="protein sequence ID" value="MBP2182790.1"/>
    <property type="molecule type" value="Genomic_DNA"/>
</dbReference>
<dbReference type="InterPro" id="IPR027417">
    <property type="entry name" value="P-loop_NTPase"/>
</dbReference>
<dbReference type="InterPro" id="IPR011990">
    <property type="entry name" value="TPR-like_helical_dom_sf"/>
</dbReference>
<keyword evidence="10" id="KW-1185">Reference proteome</keyword>
<dbReference type="Gene3D" id="1.10.260.40">
    <property type="entry name" value="lambda repressor-like DNA-binding domains"/>
    <property type="match status" value="1"/>
</dbReference>
<sequence length="1008" mass="109649">MTESLGNLLAARRAQAGLTQQDLATRAGVSVRTVRDIERGGVRRPHARTVRRLASAVGLDFAECVAALESGPVRHTHGADSPLRIEVLGSLTVHRHATTVDVGSAMLRRLLGLLALRENQVVPQAEIIDFLWGENVPATYSNLVHTYVSRLRKLLGGHQGAVLDRVGSGYRLVLAPGQSDMAEFTERVQAATAHRAAGLTAQAADTYAEALSMWRGDVLADLGPRVQLHPVAVAASRQRLAAVLHYADLAIELRQHQAALDRLRDAAHADPMHEGIGARTMLALAGSGQRVAALRLFREFRAHLVEALGIEPGSELQDAYLRILRHEAVAVPVRASDARLVVTPAQLPPDISTFTGRERQIGELNAHLEATLDRKAAATISVISGTAGVGKSTLAVRWAHQVRNRYPHGQLYFNMHGYGDSAPRTVGDALTSFLQALGVSPRVVPFDLDARIAMFRSLLAERRVLLLLDNVVGSDQVTPLIPANCHCAVVVTSRNDLSGLKVRTDALVIRLPELSHEESVAMLTTLIRDPVGGVSRETVDELARLCAHLPLAMRIAAANISRGTHRTVEEYTTSLREGNRLAQLTVGGDGRTAVQAAFDLSYNALAPQASRLFRLLGLVPGVDCTPPAAAALIGSDTAGAARILNCLTAAHMVEQRSRDRYEFHDLLRLFAVQRCLEEDEPSERDEARRRLFEHQLRTAHHAVTRAYPGMLRLCALPDAVTKVEAGGIDWLEDERDNLAAMVLHAAEHGPKAIAWQLTDVLRGYLWRSYDVPTWLSMARAGLRAARQEGDRLAVAAMHYSLGCAHRSRGKNMAVARLHLTMAQRMFQRLGSAPGSAAALDCLGMVHEETGQTTRALTAIEESIVLCRREQLCFGLAKALCNLGFLTMKVGRLEESTAHLIEALSMARQLGDPHIEATALHNLGQTSAQAGQADDALGKYERALAIRRDINDIEGEGQTLEHLGTLLHHIGDPTAGRHYWHQAATTLEKIGHPKAREIHRKLLDSTPAP</sequence>
<dbReference type="Gene3D" id="1.10.10.10">
    <property type="entry name" value="Winged helix-like DNA-binding domain superfamily/Winged helix DNA-binding domain"/>
    <property type="match status" value="1"/>
</dbReference>
<dbReference type="InterPro" id="IPR036388">
    <property type="entry name" value="WH-like_DNA-bd_sf"/>
</dbReference>
<feature type="DNA-binding region" description="OmpR/PhoB-type" evidence="6">
    <location>
        <begin position="71"/>
        <end position="174"/>
    </location>
</feature>
<dbReference type="CDD" id="cd00093">
    <property type="entry name" value="HTH_XRE"/>
    <property type="match status" value="1"/>
</dbReference>
<dbReference type="InterPro" id="IPR016032">
    <property type="entry name" value="Sig_transdc_resp-reg_C-effctor"/>
</dbReference>
<keyword evidence="3 6" id="KW-0238">DNA-binding</keyword>
<dbReference type="Gene3D" id="1.25.40.10">
    <property type="entry name" value="Tetratricopeptide repeat domain"/>
    <property type="match status" value="2"/>
</dbReference>
<keyword evidence="4" id="KW-0804">Transcription</keyword>
<gene>
    <name evidence="9" type="ORF">JOM49_004316</name>
</gene>
<evidence type="ECO:0000259" key="7">
    <source>
        <dbReference type="PROSITE" id="PS50943"/>
    </source>
</evidence>
<evidence type="ECO:0000256" key="4">
    <source>
        <dbReference type="ARBA" id="ARBA00023163"/>
    </source>
</evidence>
<dbReference type="InterPro" id="IPR051677">
    <property type="entry name" value="AfsR-DnrI-RedD_regulator"/>
</dbReference>
<dbReference type="InterPro" id="IPR001867">
    <property type="entry name" value="OmpR/PhoB-type_DNA-bd"/>
</dbReference>
<accession>A0ABS4PTP4</accession>
<dbReference type="RefSeq" id="WP_209666051.1">
    <property type="nucleotide sequence ID" value="NZ_JAGGMS010000001.1"/>
</dbReference>
<evidence type="ECO:0000256" key="2">
    <source>
        <dbReference type="ARBA" id="ARBA00023015"/>
    </source>
</evidence>
<feature type="domain" description="OmpR/PhoB-type" evidence="8">
    <location>
        <begin position="71"/>
        <end position="174"/>
    </location>
</feature>
<organism evidence="9 10">
    <name type="scientific">Amycolatopsis magusensis</name>
    <dbReference type="NCBI Taxonomy" id="882444"/>
    <lineage>
        <taxon>Bacteria</taxon>
        <taxon>Bacillati</taxon>
        <taxon>Actinomycetota</taxon>
        <taxon>Actinomycetes</taxon>
        <taxon>Pseudonocardiales</taxon>
        <taxon>Pseudonocardiaceae</taxon>
        <taxon>Amycolatopsis</taxon>
    </lineage>
</organism>
<dbReference type="Pfam" id="PF01381">
    <property type="entry name" value="HTH_3"/>
    <property type="match status" value="1"/>
</dbReference>
<dbReference type="SMART" id="SM00862">
    <property type="entry name" value="Trans_reg_C"/>
    <property type="match status" value="1"/>
</dbReference>
<evidence type="ECO:0000313" key="9">
    <source>
        <dbReference type="EMBL" id="MBP2182790.1"/>
    </source>
</evidence>
<dbReference type="SUPFAM" id="SSF47413">
    <property type="entry name" value="lambda repressor-like DNA-binding domains"/>
    <property type="match status" value="1"/>
</dbReference>
<feature type="repeat" description="TPR" evidence="5">
    <location>
        <begin position="916"/>
        <end position="949"/>
    </location>
</feature>
<comment type="caution">
    <text evidence="9">The sequence shown here is derived from an EMBL/GenBank/DDBJ whole genome shotgun (WGS) entry which is preliminary data.</text>
</comment>
<dbReference type="InterPro" id="IPR010982">
    <property type="entry name" value="Lambda_DNA-bd_dom_sf"/>
</dbReference>
<dbReference type="PRINTS" id="PR00364">
    <property type="entry name" value="DISEASERSIST"/>
</dbReference>
<keyword evidence="2" id="KW-0805">Transcription regulation</keyword>
<dbReference type="PROSITE" id="PS50005">
    <property type="entry name" value="TPR"/>
    <property type="match status" value="1"/>
</dbReference>
<dbReference type="SUPFAM" id="SSF48452">
    <property type="entry name" value="TPR-like"/>
    <property type="match status" value="2"/>
</dbReference>
<dbReference type="GO" id="GO:0003677">
    <property type="term" value="F:DNA binding"/>
    <property type="evidence" value="ECO:0007669"/>
    <property type="project" value="UniProtKB-KW"/>
</dbReference>
<dbReference type="SMART" id="SM00530">
    <property type="entry name" value="HTH_XRE"/>
    <property type="match status" value="1"/>
</dbReference>
<evidence type="ECO:0000256" key="1">
    <source>
        <dbReference type="ARBA" id="ARBA00005820"/>
    </source>
</evidence>
<dbReference type="Proteomes" id="UP000741013">
    <property type="component" value="Unassembled WGS sequence"/>
</dbReference>
<dbReference type="Pfam" id="PF03704">
    <property type="entry name" value="BTAD"/>
    <property type="match status" value="1"/>
</dbReference>
<evidence type="ECO:0000256" key="5">
    <source>
        <dbReference type="PROSITE-ProRule" id="PRU00339"/>
    </source>
</evidence>
<evidence type="ECO:0000259" key="8">
    <source>
        <dbReference type="PROSITE" id="PS51755"/>
    </source>
</evidence>
<comment type="similarity">
    <text evidence="1">Belongs to the AfsR/DnrI/RedD regulatory family.</text>
</comment>
<evidence type="ECO:0000256" key="6">
    <source>
        <dbReference type="PROSITE-ProRule" id="PRU01091"/>
    </source>
</evidence>